<keyword evidence="1" id="KW-1133">Transmembrane helix</keyword>
<evidence type="ECO:0000313" key="3">
    <source>
        <dbReference type="Proteomes" id="UP000005104"/>
    </source>
</evidence>
<dbReference type="STRING" id="768710.DesyoDRAFT_2813"/>
<dbReference type="Proteomes" id="UP000005104">
    <property type="component" value="Chromosome"/>
</dbReference>
<feature type="transmembrane region" description="Helical" evidence="1">
    <location>
        <begin position="52"/>
        <end position="71"/>
    </location>
</feature>
<dbReference type="RefSeq" id="WP_007783985.1">
    <property type="nucleotide sequence ID" value="NZ_CM001441.1"/>
</dbReference>
<name>H5XVC6_9FIRM</name>
<keyword evidence="1" id="KW-0472">Membrane</keyword>
<evidence type="ECO:0000256" key="1">
    <source>
        <dbReference type="SAM" id="Phobius"/>
    </source>
</evidence>
<feature type="transmembrane region" description="Helical" evidence="1">
    <location>
        <begin position="134"/>
        <end position="150"/>
    </location>
</feature>
<dbReference type="eggNOG" id="COG0772">
    <property type="taxonomic scope" value="Bacteria"/>
</dbReference>
<proteinExistence type="predicted"/>
<dbReference type="AlphaFoldDB" id="H5XVC6"/>
<keyword evidence="1" id="KW-0812">Transmembrane</keyword>
<dbReference type="GO" id="GO:0051301">
    <property type="term" value="P:cell division"/>
    <property type="evidence" value="ECO:0007669"/>
    <property type="project" value="UniProtKB-KW"/>
</dbReference>
<evidence type="ECO:0000313" key="2">
    <source>
        <dbReference type="EMBL" id="EHQ89862.1"/>
    </source>
</evidence>
<reference evidence="2 3" key="1">
    <citation type="submission" date="2011-11" db="EMBL/GenBank/DDBJ databases">
        <title>The Noncontiguous Finished genome of Desulfosporosinus youngiae DSM 17734.</title>
        <authorList>
            <consortium name="US DOE Joint Genome Institute (JGI-PGF)"/>
            <person name="Lucas S."/>
            <person name="Han J."/>
            <person name="Lapidus A."/>
            <person name="Cheng J.-F."/>
            <person name="Goodwin L."/>
            <person name="Pitluck S."/>
            <person name="Peters L."/>
            <person name="Ovchinnikova G."/>
            <person name="Lu M."/>
            <person name="Land M.L."/>
            <person name="Hauser L."/>
            <person name="Pester M."/>
            <person name="Spring S."/>
            <person name="Ollivier B."/>
            <person name="Rattei T."/>
            <person name="Klenk H.-P."/>
            <person name="Wagner M."/>
            <person name="Loy A."/>
            <person name="Woyke T.J."/>
        </authorList>
    </citation>
    <scope>NUCLEOTIDE SEQUENCE [LARGE SCALE GENOMIC DNA]</scope>
    <source>
        <strain evidence="2 3">DSM 17734</strain>
    </source>
</reference>
<sequence>MKRLLLLPLPAIIIGSLAMHINDVSIFIWGQNIFGFIIALLLSCLISKKSDLFKNVLTIPIAILLLLFTFIDSGAEGVHRWVSIGPIRFHIASIVIPILIMGLWRILNTTNWWISAGISIGVSLLLALQPDASQTTAFIIPMTIILLSNTNNNYFRSSVLGVFSLIIIFSWINLDSLPPVAYVEDIVKMVANMGGIWFTLGITSLVILPLPFILFPPPNYKLLSICLGIYFNIVLISTLFGNFPVPLMGYGISPILGYFIAIAWLINAKVRPF</sequence>
<feature type="transmembrane region" description="Helical" evidence="1">
    <location>
        <begin position="83"/>
        <end position="104"/>
    </location>
</feature>
<organism evidence="2 3">
    <name type="scientific">Desulfosporosinus youngiae DSM 17734</name>
    <dbReference type="NCBI Taxonomy" id="768710"/>
    <lineage>
        <taxon>Bacteria</taxon>
        <taxon>Bacillati</taxon>
        <taxon>Bacillota</taxon>
        <taxon>Clostridia</taxon>
        <taxon>Eubacteriales</taxon>
        <taxon>Desulfitobacteriaceae</taxon>
        <taxon>Desulfosporosinus</taxon>
    </lineage>
</organism>
<keyword evidence="2" id="KW-0131">Cell cycle</keyword>
<protein>
    <submittedName>
        <fullName evidence="2">Bacterial cell division membrane protein</fullName>
    </submittedName>
</protein>
<feature type="transmembrane region" description="Helical" evidence="1">
    <location>
        <begin position="28"/>
        <end position="45"/>
    </location>
</feature>
<keyword evidence="3" id="KW-1185">Reference proteome</keyword>
<dbReference type="EMBL" id="CM001441">
    <property type="protein sequence ID" value="EHQ89862.1"/>
    <property type="molecule type" value="Genomic_DNA"/>
</dbReference>
<feature type="transmembrane region" description="Helical" evidence="1">
    <location>
        <begin position="247"/>
        <end position="266"/>
    </location>
</feature>
<feature type="transmembrane region" description="Helical" evidence="1">
    <location>
        <begin position="111"/>
        <end position="128"/>
    </location>
</feature>
<keyword evidence="2" id="KW-0132">Cell division</keyword>
<feature type="transmembrane region" description="Helical" evidence="1">
    <location>
        <begin position="222"/>
        <end position="241"/>
    </location>
</feature>
<feature type="transmembrane region" description="Helical" evidence="1">
    <location>
        <begin position="194"/>
        <end position="215"/>
    </location>
</feature>
<feature type="transmembrane region" description="Helical" evidence="1">
    <location>
        <begin position="157"/>
        <end position="174"/>
    </location>
</feature>
<dbReference type="OrthoDB" id="5520726at2"/>
<gene>
    <name evidence="2" type="ORF">DesyoDRAFT_2813</name>
</gene>
<dbReference type="HOGENOM" id="CLU_064299_0_0_9"/>
<accession>H5XVC6</accession>